<gene>
    <name evidence="1" type="ORF">M8523_35665</name>
</gene>
<proteinExistence type="predicted"/>
<dbReference type="RefSeq" id="WP_282589555.1">
    <property type="nucleotide sequence ID" value="NZ_JAMOIM010000108.1"/>
</dbReference>
<organism evidence="1 2">
    <name type="scientific">Lichenifustis flavocetrariae</name>
    <dbReference type="NCBI Taxonomy" id="2949735"/>
    <lineage>
        <taxon>Bacteria</taxon>
        <taxon>Pseudomonadati</taxon>
        <taxon>Pseudomonadota</taxon>
        <taxon>Alphaproteobacteria</taxon>
        <taxon>Hyphomicrobiales</taxon>
        <taxon>Lichenihabitantaceae</taxon>
        <taxon>Lichenifustis</taxon>
    </lineage>
</organism>
<dbReference type="Proteomes" id="UP001165667">
    <property type="component" value="Unassembled WGS sequence"/>
</dbReference>
<dbReference type="AlphaFoldDB" id="A0AA41Z577"/>
<comment type="caution">
    <text evidence="1">The sequence shown here is derived from an EMBL/GenBank/DDBJ whole genome shotgun (WGS) entry which is preliminary data.</text>
</comment>
<reference evidence="1" key="1">
    <citation type="submission" date="2022-05" db="EMBL/GenBank/DDBJ databases">
        <authorList>
            <person name="Pankratov T."/>
        </authorList>
    </citation>
    <scope>NUCLEOTIDE SEQUENCE</scope>
    <source>
        <strain evidence="1">BP6-180914</strain>
    </source>
</reference>
<evidence type="ECO:0000313" key="1">
    <source>
        <dbReference type="EMBL" id="MCW6513183.1"/>
    </source>
</evidence>
<sequence length="80" mass="8115">MHLVPIEAGGDGVARGEAIVLDQAWVLSIQRARLNYGFSPSSAGAVVPPDGAAFAEATLAASTAARAAVLLGQAVEFPIR</sequence>
<keyword evidence="2" id="KW-1185">Reference proteome</keyword>
<evidence type="ECO:0000313" key="2">
    <source>
        <dbReference type="Proteomes" id="UP001165667"/>
    </source>
</evidence>
<name>A0AA41Z577_9HYPH</name>
<dbReference type="EMBL" id="JAMOIM010000108">
    <property type="protein sequence ID" value="MCW6513183.1"/>
    <property type="molecule type" value="Genomic_DNA"/>
</dbReference>
<protein>
    <submittedName>
        <fullName evidence="1">Uncharacterized protein</fullName>
    </submittedName>
</protein>
<accession>A0AA41Z577</accession>